<evidence type="ECO:0000313" key="6">
    <source>
        <dbReference type="Proteomes" id="UP000092713"/>
    </source>
</evidence>
<dbReference type="PROSITE" id="PS50943">
    <property type="entry name" value="HTH_CROC1"/>
    <property type="match status" value="1"/>
</dbReference>
<dbReference type="PANTHER" id="PTHR40661">
    <property type="match status" value="1"/>
</dbReference>
<gene>
    <name evidence="5" type="ORF">ASR47_1003369</name>
</gene>
<name>A0A1A7BZ04_9BURK</name>
<dbReference type="InterPro" id="IPR010982">
    <property type="entry name" value="Lambda_DNA-bd_dom_sf"/>
</dbReference>
<evidence type="ECO:0000313" key="5">
    <source>
        <dbReference type="EMBL" id="OBV37705.1"/>
    </source>
</evidence>
<dbReference type="InterPro" id="IPR039418">
    <property type="entry name" value="LexA-like"/>
</dbReference>
<dbReference type="SUPFAM" id="SSF47413">
    <property type="entry name" value="lambda repressor-like DNA-binding domains"/>
    <property type="match status" value="1"/>
</dbReference>
<evidence type="ECO:0000256" key="2">
    <source>
        <dbReference type="ARBA" id="ARBA00023125"/>
    </source>
</evidence>
<dbReference type="CDD" id="cd00093">
    <property type="entry name" value="HTH_XRE"/>
    <property type="match status" value="1"/>
</dbReference>
<dbReference type="InterPro" id="IPR015927">
    <property type="entry name" value="Peptidase_S24_S26A/B/C"/>
</dbReference>
<organism evidence="5 6">
    <name type="scientific">Janthinobacterium psychrotolerans</name>
    <dbReference type="NCBI Taxonomy" id="1747903"/>
    <lineage>
        <taxon>Bacteria</taxon>
        <taxon>Pseudomonadati</taxon>
        <taxon>Pseudomonadota</taxon>
        <taxon>Betaproteobacteria</taxon>
        <taxon>Burkholderiales</taxon>
        <taxon>Oxalobacteraceae</taxon>
        <taxon>Janthinobacterium</taxon>
    </lineage>
</organism>
<dbReference type="SMART" id="SM00530">
    <property type="entry name" value="HTH_XRE"/>
    <property type="match status" value="1"/>
</dbReference>
<dbReference type="STRING" id="1747903.ASR47_1003369"/>
<dbReference type="OrthoDB" id="9788236at2"/>
<dbReference type="PANTHER" id="PTHR40661:SF1">
    <property type="entry name" value="HTH CRO_C1-TYPE DOMAIN-CONTAINING PROTEIN"/>
    <property type="match status" value="1"/>
</dbReference>
<evidence type="ECO:0000259" key="4">
    <source>
        <dbReference type="PROSITE" id="PS50943"/>
    </source>
</evidence>
<keyword evidence="6" id="KW-1185">Reference proteome</keyword>
<dbReference type="InterPro" id="IPR001387">
    <property type="entry name" value="Cro/C1-type_HTH"/>
</dbReference>
<dbReference type="Gene3D" id="2.10.109.10">
    <property type="entry name" value="Umud Fragment, subunit A"/>
    <property type="match status" value="1"/>
</dbReference>
<dbReference type="SUPFAM" id="SSF51306">
    <property type="entry name" value="LexA/Signal peptidase"/>
    <property type="match status" value="1"/>
</dbReference>
<dbReference type="EMBL" id="LOCQ01000060">
    <property type="protein sequence ID" value="OBV37705.1"/>
    <property type="molecule type" value="Genomic_DNA"/>
</dbReference>
<dbReference type="CDD" id="cd06529">
    <property type="entry name" value="S24_LexA-like"/>
    <property type="match status" value="1"/>
</dbReference>
<dbReference type="InterPro" id="IPR036286">
    <property type="entry name" value="LexA/Signal_pep-like_sf"/>
</dbReference>
<dbReference type="Pfam" id="PF01381">
    <property type="entry name" value="HTH_3"/>
    <property type="match status" value="1"/>
</dbReference>
<dbReference type="Proteomes" id="UP000092713">
    <property type="component" value="Unassembled WGS sequence"/>
</dbReference>
<keyword evidence="3" id="KW-0804">Transcription</keyword>
<proteinExistence type="predicted"/>
<accession>A0A1A7BZ04</accession>
<reference evidence="5 6" key="1">
    <citation type="submission" date="2016-04" db="EMBL/GenBank/DDBJ databases">
        <title>Draft genome sequence of Janthinobacterium psychrotolerans sp. nov., isolated from freshwater sediments in Denmark.</title>
        <authorList>
            <person name="Gong X."/>
            <person name="Skrivergaard S."/>
            <person name="Korsgaard B.S."/>
            <person name="Schreiber L."/>
            <person name="Marshall I.P."/>
            <person name="Finster K."/>
            <person name="Schramm A."/>
        </authorList>
    </citation>
    <scope>NUCLEOTIDE SEQUENCE [LARGE SCALE GENOMIC DNA]</scope>
    <source>
        <strain evidence="5 6">S3-2</strain>
    </source>
</reference>
<dbReference type="GO" id="GO:0003677">
    <property type="term" value="F:DNA binding"/>
    <property type="evidence" value="ECO:0007669"/>
    <property type="project" value="UniProtKB-KW"/>
</dbReference>
<dbReference type="AlphaFoldDB" id="A0A1A7BZ04"/>
<comment type="caution">
    <text evidence="5">The sequence shown here is derived from an EMBL/GenBank/DDBJ whole genome shotgun (WGS) entry which is preliminary data.</text>
</comment>
<keyword evidence="1" id="KW-0805">Transcription regulation</keyword>
<protein>
    <submittedName>
        <fullName evidence="5">Phage repressor protein C</fullName>
    </submittedName>
</protein>
<keyword evidence="2" id="KW-0238">DNA-binding</keyword>
<sequence>MHEVYTRMDRYAIPKWIGTCAYLCAHVYLTMDIANRLDQAMKFAEITTQSALSRSSGVPQPTINRILKGVVGKRGPETQTLTNLARACNVNVDWLREGRGPMSRAASREAGDFFQVVAAEGGDPDFYEIPKVELRLSAGLTGFQSVPEIYDGRKLSVPRNWADRHGYSPEKLLALTVKGESMEPGLGSGDLVVINTADTVLTDGAVYAVNYEGEAVIKRLSRDRGEWWLTSDNPDQHRFHRKACRHGECILIGRVVRKESDRI</sequence>
<dbReference type="Pfam" id="PF00717">
    <property type="entry name" value="Peptidase_S24"/>
    <property type="match status" value="1"/>
</dbReference>
<feature type="domain" description="HTH cro/C1-type" evidence="4">
    <location>
        <begin position="48"/>
        <end position="95"/>
    </location>
</feature>
<evidence type="ECO:0000256" key="1">
    <source>
        <dbReference type="ARBA" id="ARBA00023015"/>
    </source>
</evidence>
<dbReference type="Gene3D" id="1.10.260.40">
    <property type="entry name" value="lambda repressor-like DNA-binding domains"/>
    <property type="match status" value="1"/>
</dbReference>
<evidence type="ECO:0000256" key="3">
    <source>
        <dbReference type="ARBA" id="ARBA00023163"/>
    </source>
</evidence>